<dbReference type="STRING" id="113540.ENSSFOP00015013637"/>
<dbReference type="Pfam" id="PF11928">
    <property type="entry name" value="DUF3446"/>
    <property type="match status" value="1"/>
</dbReference>
<evidence type="ECO:0000256" key="8">
    <source>
        <dbReference type="ARBA" id="ARBA00022833"/>
    </source>
</evidence>
<evidence type="ECO:0000256" key="13">
    <source>
        <dbReference type="PROSITE-ProRule" id="PRU00042"/>
    </source>
</evidence>
<proteinExistence type="inferred from homology"/>
<dbReference type="GO" id="GO:0008270">
    <property type="term" value="F:zinc ion binding"/>
    <property type="evidence" value="ECO:0007669"/>
    <property type="project" value="UniProtKB-KW"/>
</dbReference>
<keyword evidence="8 14" id="KW-0862">Zinc</keyword>
<feature type="domain" description="C2H2-type" evidence="16">
    <location>
        <begin position="347"/>
        <end position="374"/>
    </location>
</feature>
<dbReference type="EMBL" id="JARO02011474">
    <property type="protein sequence ID" value="KPP59875.1"/>
    <property type="molecule type" value="Genomic_DNA"/>
</dbReference>
<keyword evidence="7 13" id="KW-0863">Zinc-finger</keyword>
<comment type="caution">
    <text evidence="17">The sequence shown here is derived from an EMBL/GenBank/DDBJ whole genome shotgun (WGS) entry which is preliminary data.</text>
</comment>
<dbReference type="PANTHER" id="PTHR23235">
    <property type="entry name" value="KRUEPPEL-LIKE TRANSCRIPTION FACTOR"/>
    <property type="match status" value="1"/>
</dbReference>
<dbReference type="GO" id="GO:0005737">
    <property type="term" value="C:cytoplasm"/>
    <property type="evidence" value="ECO:0007669"/>
    <property type="project" value="UniProtKB-SubCell"/>
</dbReference>
<evidence type="ECO:0000256" key="14">
    <source>
        <dbReference type="RuleBase" id="RU363046"/>
    </source>
</evidence>
<reference evidence="17 18" key="1">
    <citation type="submission" date="2015-08" db="EMBL/GenBank/DDBJ databases">
        <title>The genome of the Asian arowana (Scleropages formosus).</title>
        <authorList>
            <person name="Tan M.H."/>
            <person name="Gan H.M."/>
            <person name="Croft L.J."/>
            <person name="Austin C.M."/>
        </authorList>
    </citation>
    <scope>NUCLEOTIDE SEQUENCE [LARGE SCALE GENOMIC DNA]</scope>
    <source>
        <strain evidence="17">Aro1</strain>
    </source>
</reference>
<protein>
    <submittedName>
        <fullName evidence="17">Early growth response protein 2b-like</fullName>
    </submittedName>
</protein>
<dbReference type="GO" id="GO:0000978">
    <property type="term" value="F:RNA polymerase II cis-regulatory region sequence-specific DNA binding"/>
    <property type="evidence" value="ECO:0007669"/>
    <property type="project" value="TreeGrafter"/>
</dbReference>
<dbReference type="AlphaFoldDB" id="A0A0P7WA71"/>
<name>A0A0P7WA71_SCLFO</name>
<evidence type="ECO:0000259" key="16">
    <source>
        <dbReference type="PROSITE" id="PS50157"/>
    </source>
</evidence>
<feature type="region of interest" description="Disordered" evidence="15">
    <location>
        <begin position="1"/>
        <end position="21"/>
    </location>
</feature>
<evidence type="ECO:0000256" key="1">
    <source>
        <dbReference type="ARBA" id="ARBA00004123"/>
    </source>
</evidence>
<dbReference type="SMART" id="SM00355">
    <property type="entry name" value="ZnF_C2H2"/>
    <property type="match status" value="3"/>
</dbReference>
<evidence type="ECO:0000256" key="4">
    <source>
        <dbReference type="ARBA" id="ARBA00022490"/>
    </source>
</evidence>
<keyword evidence="11 14" id="KW-0804">Transcription</keyword>
<organism evidence="17 18">
    <name type="scientific">Scleropages formosus</name>
    <name type="common">Asian bonytongue</name>
    <name type="synonym">Osteoglossum formosum</name>
    <dbReference type="NCBI Taxonomy" id="113540"/>
    <lineage>
        <taxon>Eukaryota</taxon>
        <taxon>Metazoa</taxon>
        <taxon>Chordata</taxon>
        <taxon>Craniata</taxon>
        <taxon>Vertebrata</taxon>
        <taxon>Euteleostomi</taxon>
        <taxon>Actinopterygii</taxon>
        <taxon>Neopterygii</taxon>
        <taxon>Teleostei</taxon>
        <taxon>Osteoglossocephala</taxon>
        <taxon>Osteoglossomorpha</taxon>
        <taxon>Osteoglossiformes</taxon>
        <taxon>Osteoglossidae</taxon>
        <taxon>Scleropages</taxon>
    </lineage>
</organism>
<evidence type="ECO:0000256" key="3">
    <source>
        <dbReference type="ARBA" id="ARBA00005682"/>
    </source>
</evidence>
<keyword evidence="9 14" id="KW-0805">Transcription regulation</keyword>
<evidence type="ECO:0000256" key="9">
    <source>
        <dbReference type="ARBA" id="ARBA00023015"/>
    </source>
</evidence>
<dbReference type="PANTHER" id="PTHR23235:SF60">
    <property type="entry name" value="STRIPE, ISOFORM D"/>
    <property type="match status" value="1"/>
</dbReference>
<feature type="compositionally biased region" description="Basic and acidic residues" evidence="15">
    <location>
        <begin position="1"/>
        <end position="10"/>
    </location>
</feature>
<gene>
    <name evidence="17" type="ORF">Z043_122166</name>
</gene>
<evidence type="ECO:0000256" key="5">
    <source>
        <dbReference type="ARBA" id="ARBA00022723"/>
    </source>
</evidence>
<keyword evidence="12 14" id="KW-0539">Nucleus</keyword>
<dbReference type="PROSITE" id="PS00028">
    <property type="entry name" value="ZINC_FINGER_C2H2_1"/>
    <property type="match status" value="3"/>
</dbReference>
<dbReference type="InterPro" id="IPR036236">
    <property type="entry name" value="Znf_C2H2_sf"/>
</dbReference>
<keyword evidence="6" id="KW-0677">Repeat</keyword>
<comment type="subcellular location">
    <subcellularLocation>
        <location evidence="2">Cytoplasm</location>
    </subcellularLocation>
    <subcellularLocation>
        <location evidence="1 14">Nucleus</location>
    </subcellularLocation>
</comment>
<keyword evidence="10 14" id="KW-0238">DNA-binding</keyword>
<comment type="similarity">
    <text evidence="3 14">Belongs to the EGR C2H2-type zinc-finger protein family.</text>
</comment>
<feature type="domain" description="C2H2-type" evidence="16">
    <location>
        <begin position="319"/>
        <end position="346"/>
    </location>
</feature>
<feature type="domain" description="C2H2-type" evidence="16">
    <location>
        <begin position="289"/>
        <end position="318"/>
    </location>
</feature>
<dbReference type="SUPFAM" id="SSF57667">
    <property type="entry name" value="beta-beta-alpha zinc fingers"/>
    <property type="match status" value="2"/>
</dbReference>
<sequence>MSARRGEKTRVQVPVGDSLNTPADNAFMHRIDTKSPASLCAPTTNSDLGASIAGTSLTDDFVNPATDDQGSYSHTLAQPTASRHEPFTYMGKFSFDSQCAEPNWNPEGLINIFNVGFLAMGKVSTSTASSLAPNVFSSTQNPTEVDQVYLPCARPPYSEVHQEPAVFLSSATCPLSHPAPSSSSSKPSSDTLEFPIKSDCAAHLRSPCQREFQTLSGSKQTQCQQELARVPPPLTPLNTIKNFTLGGPSAGGRRLSTVCSPQILPLRPILRPRKYPSRPSKTPVHERPFSCPAESCDRRFSRSDELTRHIRTHTGHKPFQCRICMRGFGRSDHLATHVRTHTGEKPFECEQCGRRFARSDERRRHTRVHLRRRDRFSTEPLLDVGGPQGLKP</sequence>
<evidence type="ECO:0000256" key="11">
    <source>
        <dbReference type="ARBA" id="ARBA00023163"/>
    </source>
</evidence>
<dbReference type="Gene3D" id="3.30.160.60">
    <property type="entry name" value="Classic Zinc Finger"/>
    <property type="match status" value="3"/>
</dbReference>
<dbReference type="InterPro" id="IPR013087">
    <property type="entry name" value="Znf_C2H2_type"/>
</dbReference>
<evidence type="ECO:0000256" key="2">
    <source>
        <dbReference type="ARBA" id="ARBA00004496"/>
    </source>
</evidence>
<evidence type="ECO:0000256" key="15">
    <source>
        <dbReference type="SAM" id="MobiDB-lite"/>
    </source>
</evidence>
<dbReference type="InterPro" id="IPR021849">
    <property type="entry name" value="EGR_N"/>
</dbReference>
<dbReference type="GO" id="GO:0000981">
    <property type="term" value="F:DNA-binding transcription factor activity, RNA polymerase II-specific"/>
    <property type="evidence" value="ECO:0007669"/>
    <property type="project" value="TreeGrafter"/>
</dbReference>
<dbReference type="Proteomes" id="UP000034805">
    <property type="component" value="Unassembled WGS sequence"/>
</dbReference>
<accession>A0A0P7WA71</accession>
<evidence type="ECO:0000256" key="6">
    <source>
        <dbReference type="ARBA" id="ARBA00022737"/>
    </source>
</evidence>
<dbReference type="Pfam" id="PF00096">
    <property type="entry name" value="zf-C2H2"/>
    <property type="match status" value="3"/>
</dbReference>
<evidence type="ECO:0000256" key="10">
    <source>
        <dbReference type="ARBA" id="ARBA00023125"/>
    </source>
</evidence>
<dbReference type="GO" id="GO:0005634">
    <property type="term" value="C:nucleus"/>
    <property type="evidence" value="ECO:0007669"/>
    <property type="project" value="UniProtKB-SubCell"/>
</dbReference>
<evidence type="ECO:0000313" key="17">
    <source>
        <dbReference type="EMBL" id="KPP59875.1"/>
    </source>
</evidence>
<dbReference type="FunFam" id="3.30.160.60:FF:000092">
    <property type="entry name" value="Early growth response protein 3"/>
    <property type="match status" value="1"/>
</dbReference>
<keyword evidence="5 14" id="KW-0479">Metal-binding</keyword>
<dbReference type="PROSITE" id="PS50157">
    <property type="entry name" value="ZINC_FINGER_C2H2_2"/>
    <property type="match status" value="3"/>
</dbReference>
<keyword evidence="4" id="KW-0963">Cytoplasm</keyword>
<evidence type="ECO:0000313" key="18">
    <source>
        <dbReference type="Proteomes" id="UP000034805"/>
    </source>
</evidence>
<evidence type="ECO:0000256" key="7">
    <source>
        <dbReference type="ARBA" id="ARBA00022771"/>
    </source>
</evidence>
<evidence type="ECO:0000256" key="12">
    <source>
        <dbReference type="ARBA" id="ARBA00023242"/>
    </source>
</evidence>